<keyword evidence="1" id="KW-1133">Transmembrane helix</keyword>
<keyword evidence="3" id="KW-1185">Reference proteome</keyword>
<evidence type="ECO:0000256" key="1">
    <source>
        <dbReference type="SAM" id="Phobius"/>
    </source>
</evidence>
<name>A0ABP7WRL2_9SPHI</name>
<organism evidence="2 3">
    <name type="scientific">Mucilaginibacter panaciglaebae</name>
    <dbReference type="NCBI Taxonomy" id="502331"/>
    <lineage>
        <taxon>Bacteria</taxon>
        <taxon>Pseudomonadati</taxon>
        <taxon>Bacteroidota</taxon>
        <taxon>Sphingobacteriia</taxon>
        <taxon>Sphingobacteriales</taxon>
        <taxon>Sphingobacteriaceae</taxon>
        <taxon>Mucilaginibacter</taxon>
    </lineage>
</organism>
<reference evidence="3" key="1">
    <citation type="journal article" date="2019" name="Int. J. Syst. Evol. Microbiol.">
        <title>The Global Catalogue of Microorganisms (GCM) 10K type strain sequencing project: providing services to taxonomists for standard genome sequencing and annotation.</title>
        <authorList>
            <consortium name="The Broad Institute Genomics Platform"/>
            <consortium name="The Broad Institute Genome Sequencing Center for Infectious Disease"/>
            <person name="Wu L."/>
            <person name="Ma J."/>
        </authorList>
    </citation>
    <scope>NUCLEOTIDE SEQUENCE [LARGE SCALE GENOMIC DNA]</scope>
    <source>
        <strain evidence="3">JCM 17085</strain>
    </source>
</reference>
<dbReference type="Proteomes" id="UP001500841">
    <property type="component" value="Unassembled WGS sequence"/>
</dbReference>
<protein>
    <recommendedName>
        <fullName evidence="4">Potassium transporter KefB</fullName>
    </recommendedName>
</protein>
<feature type="transmembrane region" description="Helical" evidence="1">
    <location>
        <begin position="58"/>
        <end position="79"/>
    </location>
</feature>
<keyword evidence="1" id="KW-0812">Transmembrane</keyword>
<feature type="transmembrane region" description="Helical" evidence="1">
    <location>
        <begin position="28"/>
        <end position="46"/>
    </location>
</feature>
<accession>A0ABP7WRL2</accession>
<evidence type="ECO:0000313" key="2">
    <source>
        <dbReference type="EMBL" id="GAA4095051.1"/>
    </source>
</evidence>
<sequence>MFVYCIFNLNIMIQNNYLLVPVTLVKRAVLGAIIGLAIILFFVLSADRPHPEWGQLWMIRPLLVVPLAGAGGGFISYLTDTLGEQGGWKKAGAIALSVIVFVIALWLGIVLGLAGTMWN</sequence>
<evidence type="ECO:0008006" key="4">
    <source>
        <dbReference type="Google" id="ProtNLM"/>
    </source>
</evidence>
<proteinExistence type="predicted"/>
<gene>
    <name evidence="2" type="ORF">GCM10022392_17540</name>
</gene>
<dbReference type="EMBL" id="BAABCV010000005">
    <property type="protein sequence ID" value="GAA4095051.1"/>
    <property type="molecule type" value="Genomic_DNA"/>
</dbReference>
<evidence type="ECO:0000313" key="3">
    <source>
        <dbReference type="Proteomes" id="UP001500841"/>
    </source>
</evidence>
<comment type="caution">
    <text evidence="2">The sequence shown here is derived from an EMBL/GenBank/DDBJ whole genome shotgun (WGS) entry which is preliminary data.</text>
</comment>
<feature type="transmembrane region" description="Helical" evidence="1">
    <location>
        <begin position="91"/>
        <end position="114"/>
    </location>
</feature>
<keyword evidence="1" id="KW-0472">Membrane</keyword>